<organism evidence="2 3">
    <name type="scientific">Byssochlamys spectabilis (strain No. 5 / NBRC 109023)</name>
    <name type="common">Paecilomyces variotii</name>
    <dbReference type="NCBI Taxonomy" id="1356009"/>
    <lineage>
        <taxon>Eukaryota</taxon>
        <taxon>Fungi</taxon>
        <taxon>Dikarya</taxon>
        <taxon>Ascomycota</taxon>
        <taxon>Pezizomycotina</taxon>
        <taxon>Eurotiomycetes</taxon>
        <taxon>Eurotiomycetidae</taxon>
        <taxon>Eurotiales</taxon>
        <taxon>Thermoascaceae</taxon>
        <taxon>Paecilomyces</taxon>
    </lineage>
</organism>
<evidence type="ECO:0000313" key="2">
    <source>
        <dbReference type="EMBL" id="GAD96887.1"/>
    </source>
</evidence>
<dbReference type="AlphaFoldDB" id="V5G7Q0"/>
<name>V5G7Q0_BYSSN</name>
<keyword evidence="3" id="KW-1185">Reference proteome</keyword>
<dbReference type="InParanoid" id="V5G7Q0"/>
<dbReference type="PROSITE" id="PS50181">
    <property type="entry name" value="FBOX"/>
    <property type="match status" value="1"/>
</dbReference>
<accession>V5G7Q0</accession>
<evidence type="ECO:0000259" key="1">
    <source>
        <dbReference type="PROSITE" id="PS50181"/>
    </source>
</evidence>
<dbReference type="OrthoDB" id="2588098at2759"/>
<dbReference type="SUPFAM" id="SSF81383">
    <property type="entry name" value="F-box domain"/>
    <property type="match status" value="1"/>
</dbReference>
<reference evidence="3" key="1">
    <citation type="journal article" date="2014" name="Genome Announc.">
        <title>Draft genome sequence of the formaldehyde-resistant fungus Byssochlamys spectabilis No. 5 (anamorph Paecilomyces variotii No. 5) (NBRC109023).</title>
        <authorList>
            <person name="Oka T."/>
            <person name="Ekino K."/>
            <person name="Fukuda K."/>
            <person name="Nomura Y."/>
        </authorList>
    </citation>
    <scope>NUCLEOTIDE SEQUENCE [LARGE SCALE GENOMIC DNA]</scope>
    <source>
        <strain evidence="3">No. 5 / NBRC 109023</strain>
    </source>
</reference>
<dbReference type="InterPro" id="IPR001810">
    <property type="entry name" value="F-box_dom"/>
</dbReference>
<dbReference type="CDD" id="cd09917">
    <property type="entry name" value="F-box_SF"/>
    <property type="match status" value="1"/>
</dbReference>
<dbReference type="EMBL" id="BAUL01000177">
    <property type="protein sequence ID" value="GAD96887.1"/>
    <property type="molecule type" value="Genomic_DNA"/>
</dbReference>
<dbReference type="HOGENOM" id="CLU_2084526_0_0_1"/>
<evidence type="ECO:0000313" key="3">
    <source>
        <dbReference type="Proteomes" id="UP000018001"/>
    </source>
</evidence>
<dbReference type="Proteomes" id="UP000018001">
    <property type="component" value="Unassembled WGS sequence"/>
</dbReference>
<comment type="caution">
    <text evidence="2">The sequence shown here is derived from an EMBL/GenBank/DDBJ whole genome shotgun (WGS) entry which is preliminary data.</text>
</comment>
<protein>
    <recommendedName>
        <fullName evidence="1">F-box domain-containing protein</fullName>
    </recommendedName>
</protein>
<gene>
    <name evidence="2" type="ORF">PVAR5_5552</name>
</gene>
<sequence>MGQYWLICCLETRQNLPTTWLKLGEILFDRSPGHLTDLLATPVPPKQSSLRFRTVMNNASPFARLPAEIHDLIFANLDIFDVVNLGLTNGYFFNLAERHINSAYVQLLGQWAGKRLM</sequence>
<proteinExistence type="predicted"/>
<feature type="domain" description="F-box" evidence="1">
    <location>
        <begin position="59"/>
        <end position="107"/>
    </location>
</feature>
<dbReference type="InterPro" id="IPR036047">
    <property type="entry name" value="F-box-like_dom_sf"/>
</dbReference>